<dbReference type="AlphaFoldDB" id="A0A6J7L7H4"/>
<reference evidence="1" key="1">
    <citation type="submission" date="2020-05" db="EMBL/GenBank/DDBJ databases">
        <authorList>
            <person name="Chiriac C."/>
            <person name="Salcher M."/>
            <person name="Ghai R."/>
            <person name="Kavagutti S V."/>
        </authorList>
    </citation>
    <scope>NUCLEOTIDE SEQUENCE</scope>
</reference>
<accession>A0A6J7L7H4</accession>
<evidence type="ECO:0000313" key="1">
    <source>
        <dbReference type="EMBL" id="CAB4961634.1"/>
    </source>
</evidence>
<organism evidence="1">
    <name type="scientific">freshwater metagenome</name>
    <dbReference type="NCBI Taxonomy" id="449393"/>
    <lineage>
        <taxon>unclassified sequences</taxon>
        <taxon>metagenomes</taxon>
        <taxon>ecological metagenomes</taxon>
    </lineage>
</organism>
<name>A0A6J7L7H4_9ZZZZ</name>
<sequence>MLQWHQGIKLGVFPEGHSHLDPEMMANAALRGSQTQTDIYDANWDWMSLLSLPLDEVRESLKIPEGGQVNPGDSWSA</sequence>
<protein>
    <submittedName>
        <fullName evidence="1">Unannotated protein</fullName>
    </submittedName>
</protein>
<dbReference type="EMBL" id="CAFBNL010000114">
    <property type="protein sequence ID" value="CAB4961634.1"/>
    <property type="molecule type" value="Genomic_DNA"/>
</dbReference>
<gene>
    <name evidence="1" type="ORF">UFOPK3789_01323</name>
</gene>
<proteinExistence type="predicted"/>